<dbReference type="Proteomes" id="UP000198988">
    <property type="component" value="Unassembled WGS sequence"/>
</dbReference>
<evidence type="ECO:0000313" key="3">
    <source>
        <dbReference type="Proteomes" id="UP000198559"/>
    </source>
</evidence>
<dbReference type="EMBL" id="CDSC02000133">
    <property type="protein sequence ID" value="SEH71730.1"/>
    <property type="molecule type" value="Genomic_DNA"/>
</dbReference>
<dbReference type="AlphaFoldDB" id="A0A1H6KJP9"/>
<evidence type="ECO:0000313" key="2">
    <source>
        <dbReference type="EMBL" id="SEH82099.1"/>
    </source>
</evidence>
<sequence>MIEAQSISYQELIQAVADASDSDTRYGFFLGAGASVESGILAAKELSEKWLETIKDNKGVNNTDLKKWEEEPAKHYSDIFSRRFRSNASAGHEELQQYINQATPSIGYLFLAQILTNTKHKFVLTTNFDTMTEDALFSLHNAQQAKPLIIGHTSLADYLLVFAQ</sequence>
<dbReference type="SUPFAM" id="SSF52467">
    <property type="entry name" value="DHS-like NAD/FAD-binding domain"/>
    <property type="match status" value="1"/>
</dbReference>
<accession>A0A1H6KJP9</accession>
<dbReference type="RefSeq" id="WP_090715306.1">
    <property type="nucleotide sequence ID" value="NZ_CAESAP020000114.1"/>
</dbReference>
<gene>
    <name evidence="1" type="ORF">BAZSYMA_ACONTIG00211_2</name>
    <name evidence="2" type="ORF">BAZSYMB_SCAFFOLD00002_10</name>
</gene>
<evidence type="ECO:0000313" key="1">
    <source>
        <dbReference type="EMBL" id="SEH71730.1"/>
    </source>
</evidence>
<dbReference type="InterPro" id="IPR029035">
    <property type="entry name" value="DHS-like_NAD/FAD-binding_dom"/>
</dbReference>
<dbReference type="STRING" id="235205.BAZSYMB_SCAFFOLD00002_10"/>
<dbReference type="Proteomes" id="UP000198559">
    <property type="component" value="Unassembled WGS sequence"/>
</dbReference>
<organism evidence="1 4">
    <name type="scientific">Bathymodiolus azoricus thioautotrophic gill symbiont</name>
    <dbReference type="NCBI Taxonomy" id="235205"/>
    <lineage>
        <taxon>Bacteria</taxon>
        <taxon>Pseudomonadati</taxon>
        <taxon>Pseudomonadota</taxon>
        <taxon>Gammaproteobacteria</taxon>
        <taxon>sulfur-oxidizing symbionts</taxon>
    </lineage>
</organism>
<reference evidence="3 4" key="2">
    <citation type="submission" date="2016-06" db="EMBL/GenBank/DDBJ databases">
        <authorList>
            <person name="Petersen J."/>
            <person name="Sayavedra L."/>
        </authorList>
    </citation>
    <scope>NUCLEOTIDE SEQUENCE [LARGE SCALE GENOMIC DNA]</scope>
    <source>
        <strain evidence="4">BazSymA</strain>
        <strain evidence="3">BazSymB</strain>
    </source>
</reference>
<protein>
    <submittedName>
        <fullName evidence="1">Uncharacterized protein</fullName>
    </submittedName>
</protein>
<dbReference type="Gene3D" id="3.40.50.1220">
    <property type="entry name" value="TPP-binding domain"/>
    <property type="match status" value="1"/>
</dbReference>
<dbReference type="EMBL" id="CVUD02000163">
    <property type="protein sequence ID" value="SEH82099.1"/>
    <property type="molecule type" value="Genomic_DNA"/>
</dbReference>
<name>A0A1H6KJP9_9GAMM</name>
<reference evidence="1" key="1">
    <citation type="submission" date="2016-06" db="EMBL/GenBank/DDBJ databases">
        <authorList>
            <person name="Olsen C.W."/>
            <person name="Carey S."/>
            <person name="Hinshaw L."/>
            <person name="Karasin A.I."/>
        </authorList>
    </citation>
    <scope>NUCLEOTIDE SEQUENCE [LARGE SCALE GENOMIC DNA]</scope>
    <source>
        <strain evidence="1">BazSymA</strain>
        <strain evidence="2">BazSymB</strain>
    </source>
</reference>
<proteinExistence type="predicted"/>
<evidence type="ECO:0000313" key="4">
    <source>
        <dbReference type="Proteomes" id="UP000198988"/>
    </source>
</evidence>
<dbReference type="OrthoDB" id="288285at2"/>